<sequence>MSLMLPDYLSGGSKKPRLSNHNALPPELGVGYPPPDPRPYNIQEYAMQKPKGADPIMEPDEYGAELGKEARVWRIYVRESDRSDAELVDRWNKSLDVILGGIVLGHFNCVGKALFLIESSRRLQEDPANVTAQTLRIISQTLSSMVNGTQPDHCRRQHPVVSVTKSQCGDVASGNARKRLVLLVHGRSNWTCIQPDIAPATKVDHDRDMEDARAYSGATIANSPFSLVICGWAVHLCNRAEYQCRDTGDLRDWSSALFLRVVESDGKRYQVLPVHYGYIKIPQVGLGKPVAHPTADTLVLS</sequence>
<dbReference type="Proteomes" id="UP000663846">
    <property type="component" value="Unassembled WGS sequence"/>
</dbReference>
<gene>
    <name evidence="3" type="ORF">RDB_LOCUS39842</name>
</gene>
<proteinExistence type="predicted"/>
<dbReference type="InterPro" id="IPR045338">
    <property type="entry name" value="DUF6535"/>
</dbReference>
<evidence type="ECO:0000313" key="4">
    <source>
        <dbReference type="Proteomes" id="UP000663846"/>
    </source>
</evidence>
<comment type="caution">
    <text evidence="3">The sequence shown here is derived from an EMBL/GenBank/DDBJ whole genome shotgun (WGS) entry which is preliminary data.</text>
</comment>
<feature type="domain" description="DUF6535" evidence="2">
    <location>
        <begin position="73"/>
        <end position="153"/>
    </location>
</feature>
<feature type="region of interest" description="Disordered" evidence="1">
    <location>
        <begin position="1"/>
        <end position="34"/>
    </location>
</feature>
<evidence type="ECO:0000313" key="3">
    <source>
        <dbReference type="EMBL" id="CAE6386401.1"/>
    </source>
</evidence>
<protein>
    <recommendedName>
        <fullName evidence="2">DUF6535 domain-containing protein</fullName>
    </recommendedName>
</protein>
<reference evidence="3" key="1">
    <citation type="submission" date="2021-01" db="EMBL/GenBank/DDBJ databases">
        <authorList>
            <person name="Kaushik A."/>
        </authorList>
    </citation>
    <scope>NUCLEOTIDE SEQUENCE</scope>
    <source>
        <strain evidence="3">AG1-1C</strain>
    </source>
</reference>
<name>A0A8H2WK43_9AGAM</name>
<accession>A0A8H2WK43</accession>
<dbReference type="EMBL" id="CAJMWS010000259">
    <property type="protein sequence ID" value="CAE6386401.1"/>
    <property type="molecule type" value="Genomic_DNA"/>
</dbReference>
<evidence type="ECO:0000256" key="1">
    <source>
        <dbReference type="SAM" id="MobiDB-lite"/>
    </source>
</evidence>
<dbReference type="Pfam" id="PF20153">
    <property type="entry name" value="DUF6535"/>
    <property type="match status" value="1"/>
</dbReference>
<dbReference type="AlphaFoldDB" id="A0A8H2WK43"/>
<organism evidence="3 4">
    <name type="scientific">Rhizoctonia solani</name>
    <dbReference type="NCBI Taxonomy" id="456999"/>
    <lineage>
        <taxon>Eukaryota</taxon>
        <taxon>Fungi</taxon>
        <taxon>Dikarya</taxon>
        <taxon>Basidiomycota</taxon>
        <taxon>Agaricomycotina</taxon>
        <taxon>Agaricomycetes</taxon>
        <taxon>Cantharellales</taxon>
        <taxon>Ceratobasidiaceae</taxon>
        <taxon>Rhizoctonia</taxon>
    </lineage>
</organism>
<evidence type="ECO:0000259" key="2">
    <source>
        <dbReference type="Pfam" id="PF20153"/>
    </source>
</evidence>